<comment type="caution">
    <text evidence="1">The sequence shown here is derived from an EMBL/GenBank/DDBJ whole genome shotgun (WGS) entry which is preliminary data.</text>
</comment>
<evidence type="ECO:0000313" key="2">
    <source>
        <dbReference type="Proteomes" id="UP000239089"/>
    </source>
</evidence>
<gene>
    <name evidence="1" type="ORF">CCR94_00375</name>
</gene>
<sequence length="89" mass="9784">MSKSNNDSNVNEDRADLAKAAIDTFRNRTGTDAGDVIGDLIVDLLHLSRRSVKNFNPKPFLDGSLQRFQIEESQDGGRVAYVGLKAFDA</sequence>
<dbReference type="AlphaFoldDB" id="A0A2S6NH63"/>
<evidence type="ECO:0000313" key="1">
    <source>
        <dbReference type="EMBL" id="PPQ33956.1"/>
    </source>
</evidence>
<proteinExistence type="predicted"/>
<protein>
    <submittedName>
        <fullName evidence="1">Uncharacterized protein</fullName>
    </submittedName>
</protein>
<keyword evidence="2" id="KW-1185">Reference proteome</keyword>
<dbReference type="Proteomes" id="UP000239089">
    <property type="component" value="Unassembled WGS sequence"/>
</dbReference>
<organism evidence="1 2">
    <name type="scientific">Rhodoblastus sphagnicola</name>
    <dbReference type="NCBI Taxonomy" id="333368"/>
    <lineage>
        <taxon>Bacteria</taxon>
        <taxon>Pseudomonadati</taxon>
        <taxon>Pseudomonadota</taxon>
        <taxon>Alphaproteobacteria</taxon>
        <taxon>Hyphomicrobiales</taxon>
        <taxon>Rhodoblastaceae</taxon>
        <taxon>Rhodoblastus</taxon>
    </lineage>
</organism>
<accession>A0A2S6NH63</accession>
<dbReference type="EMBL" id="NHSJ01000009">
    <property type="protein sequence ID" value="PPQ33956.1"/>
    <property type="molecule type" value="Genomic_DNA"/>
</dbReference>
<name>A0A2S6NH63_9HYPH</name>
<reference evidence="1 2" key="1">
    <citation type="journal article" date="2018" name="Arch. Microbiol.">
        <title>New insights into the metabolic potential of the phototrophic purple bacterium Rhodopila globiformis DSM 161(T) from its draft genome sequence and evidence for a vanadium-dependent nitrogenase.</title>
        <authorList>
            <person name="Imhoff J.F."/>
            <person name="Rahn T."/>
            <person name="Kunzel S."/>
            <person name="Neulinger S.C."/>
        </authorList>
    </citation>
    <scope>NUCLEOTIDE SEQUENCE [LARGE SCALE GENOMIC DNA]</scope>
    <source>
        <strain evidence="1 2">DSM 16996</strain>
    </source>
</reference>